<comment type="caution">
    <text evidence="1">The sequence shown here is derived from an EMBL/GenBank/DDBJ whole genome shotgun (WGS) entry which is preliminary data.</text>
</comment>
<dbReference type="RefSeq" id="WP_201923423.1">
    <property type="nucleotide sequence ID" value="NZ_BAABAX010000002.1"/>
</dbReference>
<organism evidence="1 2">
    <name type="scientific">Aquimarina mytili</name>
    <dbReference type="NCBI Taxonomy" id="874423"/>
    <lineage>
        <taxon>Bacteria</taxon>
        <taxon>Pseudomonadati</taxon>
        <taxon>Bacteroidota</taxon>
        <taxon>Flavobacteriia</taxon>
        <taxon>Flavobacteriales</taxon>
        <taxon>Flavobacteriaceae</taxon>
        <taxon>Aquimarina</taxon>
    </lineage>
</organism>
<accession>A0A937D7C5</accession>
<evidence type="ECO:0000313" key="1">
    <source>
        <dbReference type="EMBL" id="MBL0685374.1"/>
    </source>
</evidence>
<name>A0A937D7C5_9FLAO</name>
<dbReference type="Proteomes" id="UP000651057">
    <property type="component" value="Unassembled WGS sequence"/>
</dbReference>
<gene>
    <name evidence="1" type="ORF">JJQ60_17705</name>
</gene>
<protein>
    <submittedName>
        <fullName evidence="1">Uncharacterized protein</fullName>
    </submittedName>
</protein>
<evidence type="ECO:0000313" key="2">
    <source>
        <dbReference type="Proteomes" id="UP000651057"/>
    </source>
</evidence>
<keyword evidence="2" id="KW-1185">Reference proteome</keyword>
<dbReference type="AlphaFoldDB" id="A0A937D7C5"/>
<dbReference type="EMBL" id="JAERQJ010000008">
    <property type="protein sequence ID" value="MBL0685374.1"/>
    <property type="molecule type" value="Genomic_DNA"/>
</dbReference>
<sequence>MNAIDKIYSNTFGISFFWKRDTCNSMPKIQLVFRDIGFLLTLNELKDFSDSCTLTIQSQCCADCKDPQHCRSLLLRTPSDKIDLAVSKDELYQIQELINETIFKVELKHWIQDVCLN</sequence>
<proteinExistence type="predicted"/>
<reference evidence="1" key="1">
    <citation type="submission" date="2021-01" db="EMBL/GenBank/DDBJ databases">
        <authorList>
            <person name="Zhong Y.L."/>
        </authorList>
    </citation>
    <scope>NUCLEOTIDE SEQUENCE</scope>
    <source>
        <strain evidence="1">KCTC 23302</strain>
    </source>
</reference>